<evidence type="ECO:0000256" key="1">
    <source>
        <dbReference type="ARBA" id="ARBA00004496"/>
    </source>
</evidence>
<dbReference type="EMBL" id="CAJVRL010000083">
    <property type="protein sequence ID" value="CAG8958528.1"/>
    <property type="molecule type" value="Genomic_DNA"/>
</dbReference>
<reference evidence="6" key="1">
    <citation type="submission" date="2021-07" db="EMBL/GenBank/DDBJ databases">
        <authorList>
            <person name="Durling M."/>
        </authorList>
    </citation>
    <scope>NUCLEOTIDE SEQUENCE</scope>
</reference>
<dbReference type="OrthoDB" id="255837at2759"/>
<evidence type="ECO:0000313" key="6">
    <source>
        <dbReference type="EMBL" id="CAG8958528.1"/>
    </source>
</evidence>
<dbReference type="GO" id="GO:0031087">
    <property type="term" value="P:deadenylation-independent decapping of nuclear-transcribed mRNA"/>
    <property type="evidence" value="ECO:0007669"/>
    <property type="project" value="TreeGrafter"/>
</dbReference>
<dbReference type="Proteomes" id="UP000696280">
    <property type="component" value="Unassembled WGS sequence"/>
</dbReference>
<dbReference type="GO" id="GO:0003729">
    <property type="term" value="F:mRNA binding"/>
    <property type="evidence" value="ECO:0007669"/>
    <property type="project" value="TreeGrafter"/>
</dbReference>
<feature type="compositionally biased region" description="Basic residues" evidence="5">
    <location>
        <begin position="1"/>
        <end position="10"/>
    </location>
</feature>
<evidence type="ECO:0000256" key="2">
    <source>
        <dbReference type="ARBA" id="ARBA00008778"/>
    </source>
</evidence>
<evidence type="ECO:0000256" key="5">
    <source>
        <dbReference type="SAM" id="MobiDB-lite"/>
    </source>
</evidence>
<comment type="similarity">
    <text evidence="2">Belongs to the DCP1 family.</text>
</comment>
<dbReference type="PANTHER" id="PTHR16290">
    <property type="entry name" value="TRANSCRIPTION FACTOR SMIF DECAPPING ENZYME DCP1"/>
    <property type="match status" value="1"/>
</dbReference>
<proteinExistence type="inferred from homology"/>
<dbReference type="GO" id="GO:0008047">
    <property type="term" value="F:enzyme activator activity"/>
    <property type="evidence" value="ECO:0007669"/>
    <property type="project" value="InterPro"/>
</dbReference>
<evidence type="ECO:0000313" key="7">
    <source>
        <dbReference type="Proteomes" id="UP000696280"/>
    </source>
</evidence>
<dbReference type="SUPFAM" id="SSF50729">
    <property type="entry name" value="PH domain-like"/>
    <property type="match status" value="1"/>
</dbReference>
<dbReference type="GO" id="GO:0000290">
    <property type="term" value="P:deadenylation-dependent decapping of nuclear-transcribed mRNA"/>
    <property type="evidence" value="ECO:0007669"/>
    <property type="project" value="InterPro"/>
</dbReference>
<feature type="region of interest" description="Disordered" evidence="5">
    <location>
        <begin position="1"/>
        <end position="21"/>
    </location>
</feature>
<dbReference type="InterPro" id="IPR010334">
    <property type="entry name" value="Dcp1"/>
</dbReference>
<comment type="caution">
    <text evidence="6">The sequence shown here is derived from an EMBL/GenBank/DDBJ whole genome shotgun (WGS) entry which is preliminary data.</text>
</comment>
<dbReference type="PANTHER" id="PTHR16290:SF0">
    <property type="entry name" value="DECAPPING PROTEIN 1, ISOFORM A"/>
    <property type="match status" value="1"/>
</dbReference>
<keyword evidence="4" id="KW-0507">mRNA processing</keyword>
<organism evidence="6 7">
    <name type="scientific">Hymenoscyphus fraxineus</name>
    <dbReference type="NCBI Taxonomy" id="746836"/>
    <lineage>
        <taxon>Eukaryota</taxon>
        <taxon>Fungi</taxon>
        <taxon>Dikarya</taxon>
        <taxon>Ascomycota</taxon>
        <taxon>Pezizomycotina</taxon>
        <taxon>Leotiomycetes</taxon>
        <taxon>Helotiales</taxon>
        <taxon>Helotiaceae</taxon>
        <taxon>Hymenoscyphus</taxon>
    </lineage>
</organism>
<dbReference type="GO" id="GO:0000932">
    <property type="term" value="C:P-body"/>
    <property type="evidence" value="ECO:0007669"/>
    <property type="project" value="TreeGrafter"/>
</dbReference>
<dbReference type="Pfam" id="PF06058">
    <property type="entry name" value="DCP1"/>
    <property type="match status" value="1"/>
</dbReference>
<dbReference type="AlphaFoldDB" id="A0A9N9L5M1"/>
<keyword evidence="7" id="KW-1185">Reference proteome</keyword>
<dbReference type="Gene3D" id="2.30.29.30">
    <property type="entry name" value="Pleckstrin-homology domain (PH domain)/Phosphotyrosine-binding domain (PTB)"/>
    <property type="match status" value="1"/>
</dbReference>
<gene>
    <name evidence="6" type="ORF">HYFRA_00009843</name>
</gene>
<dbReference type="InterPro" id="IPR011993">
    <property type="entry name" value="PH-like_dom_sf"/>
</dbReference>
<protein>
    <submittedName>
        <fullName evidence="6">Uncharacterized protein</fullName>
    </submittedName>
</protein>
<comment type="subcellular location">
    <subcellularLocation>
        <location evidence="1">Cytoplasm</location>
    </subcellularLocation>
</comment>
<name>A0A9N9L5M1_9HELO</name>
<evidence type="ECO:0000256" key="4">
    <source>
        <dbReference type="ARBA" id="ARBA00022664"/>
    </source>
</evidence>
<keyword evidence="3" id="KW-0963">Cytoplasm</keyword>
<accession>A0A9N9L5M1</accession>
<sequence length="255" mass="28868">MTPRKTRQRHNNSNTQSHPVAVQASDYESEAFYAPPVPTRSNTELNLSVLRRHHPSIQSILSIAPSTQIYTFLPESSSWNKTEIEGTLFVCQLAPASLAGTVQHCIVVMNRRGLDNLILNLAQVVNVEITEEFLLLGVGDGEEMKTMGFFIHADKSDTREVNCRLIREKWEEAMRTGGGDANVRLPMNEAAVGRRLSLTDLFLELWYTQSGPHEERRLPLNDLMRLICPPEEYGEKYKHGHQKRYGEHITALACV</sequence>
<evidence type="ECO:0000256" key="3">
    <source>
        <dbReference type="ARBA" id="ARBA00022490"/>
    </source>
</evidence>
<dbReference type="GO" id="GO:0006397">
    <property type="term" value="P:mRNA processing"/>
    <property type="evidence" value="ECO:0007669"/>
    <property type="project" value="UniProtKB-KW"/>
</dbReference>